<dbReference type="RefSeq" id="WP_003011005.1">
    <property type="nucleotide sequence ID" value="NZ_AOHC02000058.1"/>
</dbReference>
<dbReference type="EMBL" id="AOHC02000058">
    <property type="protein sequence ID" value="EMY75959.1"/>
    <property type="molecule type" value="Genomic_DNA"/>
</dbReference>
<protein>
    <submittedName>
        <fullName evidence="1">Transcriptional regulator</fullName>
    </submittedName>
</protein>
<dbReference type="OrthoDB" id="213028at2"/>
<keyword evidence="2" id="KW-1185">Reference proteome</keyword>
<dbReference type="STRING" id="1218598.LEP1GSC060_3564"/>
<dbReference type="Gene3D" id="1.10.10.10">
    <property type="entry name" value="Winged helix-like DNA-binding domain superfamily/Winged helix DNA-binding domain"/>
    <property type="match status" value="1"/>
</dbReference>
<gene>
    <name evidence="1" type="ORF">LEP1GSC060_3564</name>
</gene>
<evidence type="ECO:0000313" key="1">
    <source>
        <dbReference type="EMBL" id="EMY75959.1"/>
    </source>
</evidence>
<comment type="caution">
    <text evidence="1">The sequence shown here is derived from an EMBL/GenBank/DDBJ whole genome shotgun (WGS) entry which is preliminary data.</text>
</comment>
<proteinExistence type="predicted"/>
<reference evidence="1" key="1">
    <citation type="submission" date="2013-03" db="EMBL/GenBank/DDBJ databases">
        <authorList>
            <person name="Harkins D.M."/>
            <person name="Durkin A.S."/>
            <person name="Brinkac L.M."/>
            <person name="Haft D.H."/>
            <person name="Selengut J.D."/>
            <person name="Sanka R."/>
            <person name="DePew J."/>
            <person name="Purushe J."/>
            <person name="Hartskeerl R.A."/>
            <person name="Ahmed A."/>
            <person name="van der Linden H."/>
            <person name="Goris M.G.A."/>
            <person name="Vinetz J.M."/>
            <person name="Sutton G.G."/>
            <person name="Nierman W.C."/>
            <person name="Fouts D.E."/>
        </authorList>
    </citation>
    <scope>NUCLEOTIDE SEQUENCE [LARGE SCALE GENOMIC DNA]</scope>
    <source>
        <strain evidence="1">ICFT</strain>
    </source>
</reference>
<dbReference type="PROSITE" id="PS51197">
    <property type="entry name" value="HTH_RRF2_2"/>
    <property type="match status" value="1"/>
</dbReference>
<dbReference type="PANTHER" id="PTHR33221">
    <property type="entry name" value="WINGED HELIX-TURN-HELIX TRANSCRIPTIONAL REGULATOR, RRF2 FAMILY"/>
    <property type="match status" value="1"/>
</dbReference>
<evidence type="ECO:0000313" key="2">
    <source>
        <dbReference type="Proteomes" id="UP000012313"/>
    </source>
</evidence>
<dbReference type="Proteomes" id="UP000012313">
    <property type="component" value="Unassembled WGS sequence"/>
</dbReference>
<dbReference type="AlphaFoldDB" id="N1WFR7"/>
<dbReference type="GO" id="GO:0005829">
    <property type="term" value="C:cytosol"/>
    <property type="evidence" value="ECO:0007669"/>
    <property type="project" value="TreeGrafter"/>
</dbReference>
<dbReference type="InterPro" id="IPR000944">
    <property type="entry name" value="Tscrpt_reg_Rrf2"/>
</dbReference>
<dbReference type="GO" id="GO:0003700">
    <property type="term" value="F:DNA-binding transcription factor activity"/>
    <property type="evidence" value="ECO:0007669"/>
    <property type="project" value="TreeGrafter"/>
</dbReference>
<sequence>MAIPSRYAVAIHILTFLEDAKGGDTTSDTIAKSVGTNPAIVRTLIGKLRKAGLVLSRQGVPGASLAKPAAEIRLSDIFRAIEEGECLFNVHDHPKQDCTVGMGILPTLECMFAQAQAALETKLGEFSLEDVMEQVRGECQKRMSLSHH</sequence>
<name>N1WFR7_9LEPT</name>
<organism evidence="1 2">
    <name type="scientific">Leptospira weilii serovar Ranarum str. ICFT</name>
    <dbReference type="NCBI Taxonomy" id="1218598"/>
    <lineage>
        <taxon>Bacteria</taxon>
        <taxon>Pseudomonadati</taxon>
        <taxon>Spirochaetota</taxon>
        <taxon>Spirochaetia</taxon>
        <taxon>Leptospirales</taxon>
        <taxon>Leptospiraceae</taxon>
        <taxon>Leptospira</taxon>
    </lineage>
</organism>
<dbReference type="InterPro" id="IPR036390">
    <property type="entry name" value="WH_DNA-bd_sf"/>
</dbReference>
<dbReference type="PANTHER" id="PTHR33221:SF15">
    <property type="entry name" value="HTH-TYPE TRANSCRIPTIONAL REGULATOR YWGB-RELATED"/>
    <property type="match status" value="1"/>
</dbReference>
<dbReference type="InterPro" id="IPR036388">
    <property type="entry name" value="WH-like_DNA-bd_sf"/>
</dbReference>
<accession>N1WFR7</accession>
<dbReference type="Pfam" id="PF02082">
    <property type="entry name" value="Rrf2"/>
    <property type="match status" value="1"/>
</dbReference>
<dbReference type="SUPFAM" id="SSF46785">
    <property type="entry name" value="Winged helix' DNA-binding domain"/>
    <property type="match status" value="1"/>
</dbReference>